<dbReference type="GO" id="GO:0160148">
    <property type="term" value="F:tRNA pseudouridine(55) synthase activity"/>
    <property type="evidence" value="ECO:0007669"/>
    <property type="project" value="UniProtKB-EC"/>
</dbReference>
<reference evidence="8" key="1">
    <citation type="submission" date="2022-04" db="EMBL/GenBank/DDBJ databases">
        <title>Lysobacter sp. CAU 1642 isolated from sea sand.</title>
        <authorList>
            <person name="Kim W."/>
        </authorList>
    </citation>
    <scope>NUCLEOTIDE SEQUENCE</scope>
    <source>
        <strain evidence="8">CAU 1642</strain>
    </source>
</reference>
<dbReference type="CDD" id="cd02573">
    <property type="entry name" value="PseudoU_synth_EcTruB"/>
    <property type="match status" value="1"/>
</dbReference>
<dbReference type="InterPro" id="IPR032819">
    <property type="entry name" value="TruB_C"/>
</dbReference>
<comment type="catalytic activity">
    <reaction evidence="1 5">
        <text>uridine(55) in tRNA = pseudouridine(55) in tRNA</text>
        <dbReference type="Rhea" id="RHEA:42532"/>
        <dbReference type="Rhea" id="RHEA-COMP:10101"/>
        <dbReference type="Rhea" id="RHEA-COMP:10102"/>
        <dbReference type="ChEBI" id="CHEBI:65314"/>
        <dbReference type="ChEBI" id="CHEBI:65315"/>
        <dbReference type="EC" id="5.4.99.25"/>
    </reaction>
</comment>
<name>A0ABT0GFH3_9GAMM</name>
<keyword evidence="3 5" id="KW-0819">tRNA processing</keyword>
<dbReference type="InterPro" id="IPR002501">
    <property type="entry name" value="PsdUridine_synth_N"/>
</dbReference>
<dbReference type="PANTHER" id="PTHR13767:SF2">
    <property type="entry name" value="PSEUDOURIDYLATE SYNTHASE TRUB1"/>
    <property type="match status" value="1"/>
</dbReference>
<evidence type="ECO:0000256" key="1">
    <source>
        <dbReference type="ARBA" id="ARBA00000385"/>
    </source>
</evidence>
<dbReference type="EMBL" id="JALNMH010000004">
    <property type="protein sequence ID" value="MCK7593285.1"/>
    <property type="molecule type" value="Genomic_DNA"/>
</dbReference>
<keyword evidence="9" id="KW-1185">Reference proteome</keyword>
<comment type="function">
    <text evidence="5">Responsible for synthesis of pseudouridine from uracil-55 in the psi GC loop of transfer RNAs.</text>
</comment>
<evidence type="ECO:0000256" key="2">
    <source>
        <dbReference type="ARBA" id="ARBA00005642"/>
    </source>
</evidence>
<dbReference type="Proteomes" id="UP001431449">
    <property type="component" value="Unassembled WGS sequence"/>
</dbReference>
<organism evidence="8 9">
    <name type="scientific">Pseudomarimonas salicorniae</name>
    <dbReference type="NCBI Taxonomy" id="2933270"/>
    <lineage>
        <taxon>Bacteria</taxon>
        <taxon>Pseudomonadati</taxon>
        <taxon>Pseudomonadota</taxon>
        <taxon>Gammaproteobacteria</taxon>
        <taxon>Lysobacterales</taxon>
        <taxon>Lysobacteraceae</taxon>
        <taxon>Pseudomarimonas</taxon>
    </lineage>
</organism>
<evidence type="ECO:0000256" key="5">
    <source>
        <dbReference type="HAMAP-Rule" id="MF_01080"/>
    </source>
</evidence>
<protein>
    <recommendedName>
        <fullName evidence="5">tRNA pseudouridine synthase B</fullName>
        <ecNumber evidence="5">5.4.99.25</ecNumber>
    </recommendedName>
    <alternativeName>
        <fullName evidence="5">tRNA pseudouridine(55) synthase</fullName>
        <shortName evidence="5">Psi55 synthase</shortName>
    </alternativeName>
    <alternativeName>
        <fullName evidence="5">tRNA pseudouridylate synthase</fullName>
    </alternativeName>
    <alternativeName>
        <fullName evidence="5">tRNA-uridine isomerase</fullName>
    </alternativeName>
</protein>
<dbReference type="HAMAP" id="MF_01080">
    <property type="entry name" value="TruB_bact"/>
    <property type="match status" value="1"/>
</dbReference>
<feature type="active site" description="Nucleophile" evidence="5">
    <location>
        <position position="51"/>
    </location>
</feature>
<keyword evidence="4 5" id="KW-0413">Isomerase</keyword>
<proteinExistence type="inferred from homology"/>
<dbReference type="RefSeq" id="WP_248206614.1">
    <property type="nucleotide sequence ID" value="NZ_JALNMH010000004.1"/>
</dbReference>
<dbReference type="InterPro" id="IPR014780">
    <property type="entry name" value="tRNA_psdUridine_synth_TruB"/>
</dbReference>
<evidence type="ECO:0000256" key="4">
    <source>
        <dbReference type="ARBA" id="ARBA00023235"/>
    </source>
</evidence>
<dbReference type="PANTHER" id="PTHR13767">
    <property type="entry name" value="TRNA-PSEUDOURIDINE SYNTHASE"/>
    <property type="match status" value="1"/>
</dbReference>
<evidence type="ECO:0000313" key="9">
    <source>
        <dbReference type="Proteomes" id="UP001431449"/>
    </source>
</evidence>
<feature type="domain" description="tRNA pseudouridylate synthase B C-terminal" evidence="7">
    <location>
        <begin position="185"/>
        <end position="242"/>
    </location>
</feature>
<dbReference type="Gene3D" id="3.30.2350.10">
    <property type="entry name" value="Pseudouridine synthase"/>
    <property type="match status" value="1"/>
</dbReference>
<comment type="caution">
    <text evidence="8">The sequence shown here is derived from an EMBL/GenBank/DDBJ whole genome shotgun (WGS) entry which is preliminary data.</text>
</comment>
<evidence type="ECO:0000259" key="6">
    <source>
        <dbReference type="Pfam" id="PF01509"/>
    </source>
</evidence>
<comment type="similarity">
    <text evidence="2 5">Belongs to the pseudouridine synthase TruB family. Type 1 subfamily.</text>
</comment>
<feature type="domain" description="Pseudouridine synthase II N-terminal" evidence="6">
    <location>
        <begin position="36"/>
        <end position="184"/>
    </location>
</feature>
<gene>
    <name evidence="5 8" type="primary">truB</name>
    <name evidence="8" type="ORF">M0G41_06330</name>
</gene>
<dbReference type="SUPFAM" id="SSF55120">
    <property type="entry name" value="Pseudouridine synthase"/>
    <property type="match status" value="1"/>
</dbReference>
<dbReference type="Pfam" id="PF01509">
    <property type="entry name" value="TruB_N"/>
    <property type="match status" value="1"/>
</dbReference>
<sequence>MKGRRSPRPAWQPVDGLLLLDKPRGISSNQALQRARHLFRAAKAGHTGSLDPLATGLLPICFGEATKIAGLLLGSRKAYRVEARLGVTTDTEDADGEAVLERPVPALSKADVETRLPPLTGTILQRPPAYSALKRDGVPAYRRARAGEDFELEPRQVEVHGIQLLRLDGELLELEVECGSGTYIRSLVRDLGEALGCGAHVTALRRLWVEPFRAPVMHTLESLAAADPAERPTFLLPLESGLRHLPGLSVDAERAVRLRQGQRVPLDAPPGEYILWVGDRAMGRGRVDAESVLHPDRLFNSPPEA</sequence>
<evidence type="ECO:0000256" key="3">
    <source>
        <dbReference type="ARBA" id="ARBA00022694"/>
    </source>
</evidence>
<dbReference type="NCBIfam" id="TIGR00431">
    <property type="entry name" value="TruB"/>
    <property type="match status" value="1"/>
</dbReference>
<dbReference type="InterPro" id="IPR020103">
    <property type="entry name" value="PsdUridine_synth_cat_dom_sf"/>
</dbReference>
<accession>A0ABT0GFH3</accession>
<dbReference type="EC" id="5.4.99.25" evidence="5"/>
<evidence type="ECO:0000259" key="7">
    <source>
        <dbReference type="Pfam" id="PF16198"/>
    </source>
</evidence>
<evidence type="ECO:0000313" key="8">
    <source>
        <dbReference type="EMBL" id="MCK7593285.1"/>
    </source>
</evidence>
<dbReference type="Pfam" id="PF16198">
    <property type="entry name" value="TruB_C_2"/>
    <property type="match status" value="1"/>
</dbReference>